<sequence>MPLPCESGPKKQVKGGGGPGKHRRLHEGTFLPAGRKTRVAMNKPCSTT</sequence>
<feature type="region of interest" description="Disordered" evidence="1">
    <location>
        <begin position="1"/>
        <end position="48"/>
    </location>
</feature>
<dbReference type="EMBL" id="GBXM01044856">
    <property type="protein sequence ID" value="JAH63721.1"/>
    <property type="molecule type" value="Transcribed_RNA"/>
</dbReference>
<evidence type="ECO:0000313" key="2">
    <source>
        <dbReference type="EMBL" id="JAH63721.1"/>
    </source>
</evidence>
<name>A0A0E9UD18_ANGAN</name>
<reference evidence="2" key="1">
    <citation type="submission" date="2014-11" db="EMBL/GenBank/DDBJ databases">
        <authorList>
            <person name="Amaro Gonzalez C."/>
        </authorList>
    </citation>
    <scope>NUCLEOTIDE SEQUENCE</scope>
</reference>
<dbReference type="AlphaFoldDB" id="A0A0E9UD18"/>
<protein>
    <submittedName>
        <fullName evidence="2">Uncharacterized protein</fullName>
    </submittedName>
</protein>
<organism evidence="2">
    <name type="scientific">Anguilla anguilla</name>
    <name type="common">European freshwater eel</name>
    <name type="synonym">Muraena anguilla</name>
    <dbReference type="NCBI Taxonomy" id="7936"/>
    <lineage>
        <taxon>Eukaryota</taxon>
        <taxon>Metazoa</taxon>
        <taxon>Chordata</taxon>
        <taxon>Craniata</taxon>
        <taxon>Vertebrata</taxon>
        <taxon>Euteleostomi</taxon>
        <taxon>Actinopterygii</taxon>
        <taxon>Neopterygii</taxon>
        <taxon>Teleostei</taxon>
        <taxon>Anguilliformes</taxon>
        <taxon>Anguillidae</taxon>
        <taxon>Anguilla</taxon>
    </lineage>
</organism>
<evidence type="ECO:0000256" key="1">
    <source>
        <dbReference type="SAM" id="MobiDB-lite"/>
    </source>
</evidence>
<proteinExistence type="predicted"/>
<reference evidence="2" key="2">
    <citation type="journal article" date="2015" name="Fish Shellfish Immunol.">
        <title>Early steps in the European eel (Anguilla anguilla)-Vibrio vulnificus interaction in the gills: Role of the RtxA13 toxin.</title>
        <authorList>
            <person name="Callol A."/>
            <person name="Pajuelo D."/>
            <person name="Ebbesson L."/>
            <person name="Teles M."/>
            <person name="MacKenzie S."/>
            <person name="Amaro C."/>
        </authorList>
    </citation>
    <scope>NUCLEOTIDE SEQUENCE</scope>
</reference>
<accession>A0A0E9UD18</accession>